<dbReference type="InterPro" id="IPR050738">
    <property type="entry name" value="Sulfatase"/>
</dbReference>
<gene>
    <name evidence="10" type="ORF">SAMN05660776_2692</name>
</gene>
<feature type="region of interest" description="Disordered" evidence="8">
    <location>
        <begin position="1"/>
        <end position="23"/>
    </location>
</feature>
<evidence type="ECO:0000256" key="3">
    <source>
        <dbReference type="ARBA" id="ARBA00022723"/>
    </source>
</evidence>
<dbReference type="EMBL" id="FUYY01000005">
    <property type="protein sequence ID" value="SKB71907.1"/>
    <property type="molecule type" value="Genomic_DNA"/>
</dbReference>
<dbReference type="PANTHER" id="PTHR42693">
    <property type="entry name" value="ARYLSULFATASE FAMILY MEMBER"/>
    <property type="match status" value="1"/>
</dbReference>
<dbReference type="CDD" id="cd16144">
    <property type="entry name" value="ARS_like"/>
    <property type="match status" value="1"/>
</dbReference>
<feature type="coiled-coil region" evidence="7">
    <location>
        <begin position="256"/>
        <end position="283"/>
    </location>
</feature>
<proteinExistence type="inferred from homology"/>
<dbReference type="PANTHER" id="PTHR42693:SF42">
    <property type="entry name" value="ARYLSULFATASE G"/>
    <property type="match status" value="1"/>
</dbReference>
<evidence type="ECO:0000256" key="4">
    <source>
        <dbReference type="ARBA" id="ARBA00022729"/>
    </source>
</evidence>
<name>A0A1T5DJS9_9FLAO</name>
<dbReference type="InterPro" id="IPR000917">
    <property type="entry name" value="Sulfatase_N"/>
</dbReference>
<evidence type="ECO:0000256" key="1">
    <source>
        <dbReference type="ARBA" id="ARBA00001913"/>
    </source>
</evidence>
<keyword evidence="11" id="KW-1185">Reference proteome</keyword>
<dbReference type="AlphaFoldDB" id="A0A1T5DJS9"/>
<sequence length="511" mass="58029">MIKTNSIIEGESKNKSLKKSRKPNNKSIMMKSSIIFLLCLGLISCKNKTQDSQADELVTNKPNVLFLLVDDLGWKDLSIYGSDFYETPNIDRLAQTGARFTNAYAPNPVCSPTRAAILTGKYPSRVGITDWIPGYDPHDRKLKGPEDLHQLPLEEKTIAETLKDQGYQTFFAGKWHLGGEGNLPNHQGFDVNKGGFHYGQPPGGYYSPYKNEKLKDGPNGEYLTDRLTNESIQFMEENQNKPFYLHLAYYTVHTPIQANKEYIEKFQKKKNQLEESKPIIKQDGRGNTVQNQNNAAYASMVYALDKSVGTLLNKLDSLQLTDNTLIIFTSDNGGLTTLANNRGTAPTSVKPLRAGKGWAYEGGIRVPFIIKPPKEKSDQKVLEDPVISMDLYPTILDYLNIEKVPEQHKDGKSLYALIEEDKRLERESLFFHFPHYHSSGWRPGSALRKGNWKLMHFYENDAYELYNLKDDVGEQEDLSKKHPEKLKALKQDLKRMIKETNSQLPKENDAA</sequence>
<keyword evidence="3" id="KW-0479">Metal-binding</keyword>
<evidence type="ECO:0000256" key="5">
    <source>
        <dbReference type="ARBA" id="ARBA00022801"/>
    </source>
</evidence>
<dbReference type="InterPro" id="IPR024607">
    <property type="entry name" value="Sulfatase_CS"/>
</dbReference>
<comment type="cofactor">
    <cofactor evidence="1">
        <name>Ca(2+)</name>
        <dbReference type="ChEBI" id="CHEBI:29108"/>
    </cofactor>
</comment>
<organism evidence="10 11">
    <name type="scientific">Salegentibacter holothuriorum</name>
    <dbReference type="NCBI Taxonomy" id="241145"/>
    <lineage>
        <taxon>Bacteria</taxon>
        <taxon>Pseudomonadati</taxon>
        <taxon>Bacteroidota</taxon>
        <taxon>Flavobacteriia</taxon>
        <taxon>Flavobacteriales</taxon>
        <taxon>Flavobacteriaceae</taxon>
        <taxon>Salegentibacter</taxon>
    </lineage>
</organism>
<evidence type="ECO:0000313" key="11">
    <source>
        <dbReference type="Proteomes" id="UP000190230"/>
    </source>
</evidence>
<keyword evidence="7" id="KW-0175">Coiled coil</keyword>
<evidence type="ECO:0000259" key="9">
    <source>
        <dbReference type="Pfam" id="PF00884"/>
    </source>
</evidence>
<evidence type="ECO:0000256" key="6">
    <source>
        <dbReference type="ARBA" id="ARBA00022837"/>
    </source>
</evidence>
<comment type="similarity">
    <text evidence="2">Belongs to the sulfatase family.</text>
</comment>
<evidence type="ECO:0000256" key="2">
    <source>
        <dbReference type="ARBA" id="ARBA00008779"/>
    </source>
</evidence>
<reference evidence="11" key="1">
    <citation type="submission" date="2017-02" db="EMBL/GenBank/DDBJ databases">
        <authorList>
            <person name="Varghese N."/>
            <person name="Submissions S."/>
        </authorList>
    </citation>
    <scope>NUCLEOTIDE SEQUENCE [LARGE SCALE GENOMIC DNA]</scope>
    <source>
        <strain evidence="11">DSM 23405</strain>
    </source>
</reference>
<dbReference type="Pfam" id="PF00884">
    <property type="entry name" value="Sulfatase"/>
    <property type="match status" value="1"/>
</dbReference>
<dbReference type="GO" id="GO:0046872">
    <property type="term" value="F:metal ion binding"/>
    <property type="evidence" value="ECO:0007669"/>
    <property type="project" value="UniProtKB-KW"/>
</dbReference>
<keyword evidence="6" id="KW-0106">Calcium</keyword>
<dbReference type="GO" id="GO:0004065">
    <property type="term" value="F:arylsulfatase activity"/>
    <property type="evidence" value="ECO:0007669"/>
    <property type="project" value="TreeGrafter"/>
</dbReference>
<evidence type="ECO:0000256" key="8">
    <source>
        <dbReference type="SAM" id="MobiDB-lite"/>
    </source>
</evidence>
<dbReference type="PROSITE" id="PS00523">
    <property type="entry name" value="SULFATASE_1"/>
    <property type="match status" value="1"/>
</dbReference>
<dbReference type="Gene3D" id="3.40.720.10">
    <property type="entry name" value="Alkaline Phosphatase, subunit A"/>
    <property type="match status" value="1"/>
</dbReference>
<evidence type="ECO:0000256" key="7">
    <source>
        <dbReference type="SAM" id="Coils"/>
    </source>
</evidence>
<feature type="domain" description="Sulfatase N-terminal" evidence="9">
    <location>
        <begin position="62"/>
        <end position="401"/>
    </location>
</feature>
<dbReference type="PROSITE" id="PS00149">
    <property type="entry name" value="SULFATASE_2"/>
    <property type="match status" value="1"/>
</dbReference>
<accession>A0A1T5DJS9</accession>
<keyword evidence="5" id="KW-0378">Hydrolase</keyword>
<dbReference type="SUPFAM" id="SSF53649">
    <property type="entry name" value="Alkaline phosphatase-like"/>
    <property type="match status" value="1"/>
</dbReference>
<dbReference type="Gene3D" id="3.30.1120.10">
    <property type="match status" value="1"/>
</dbReference>
<dbReference type="InterPro" id="IPR017850">
    <property type="entry name" value="Alkaline_phosphatase_core_sf"/>
</dbReference>
<dbReference type="Proteomes" id="UP000190230">
    <property type="component" value="Unassembled WGS sequence"/>
</dbReference>
<protein>
    <submittedName>
        <fullName evidence="10">Arylsulfatase A</fullName>
    </submittedName>
</protein>
<dbReference type="STRING" id="241145.SAMN05660776_2692"/>
<evidence type="ECO:0000313" key="10">
    <source>
        <dbReference type="EMBL" id="SKB71907.1"/>
    </source>
</evidence>
<keyword evidence="4" id="KW-0732">Signal</keyword>